<evidence type="ECO:0000256" key="1">
    <source>
        <dbReference type="SAM" id="MobiDB-lite"/>
    </source>
</evidence>
<accession>A0A176VYY9</accession>
<sequence>MWAAQGAIMISYPEEKDKSKCMCFFWSISTLSLDHMFIASSSIVPTGEASQGIERDVALLLDWMDFGALTDHTRKAARFSGSCKAVQNAATSECLDSIFERNEEFEDVHIGTLADMINNSSGSSSWEGKEPRESDTTFSQSMT</sequence>
<dbReference type="AlphaFoldDB" id="A0A176VYY9"/>
<name>A0A176VYY9_MARPO</name>
<reference evidence="2" key="1">
    <citation type="submission" date="2016-03" db="EMBL/GenBank/DDBJ databases">
        <title>Mechanisms controlling the formation of the plant cell surface in tip-growing cells are functionally conserved among land plants.</title>
        <authorList>
            <person name="Honkanen S."/>
            <person name="Jones V.A."/>
            <person name="Morieri G."/>
            <person name="Champion C."/>
            <person name="Hetherington A.J."/>
            <person name="Kelly S."/>
            <person name="Saint-Marcoux D."/>
            <person name="Proust H."/>
            <person name="Prescott H."/>
            <person name="Dolan L."/>
        </authorList>
    </citation>
    <scope>NUCLEOTIDE SEQUENCE [LARGE SCALE GENOMIC DNA]</scope>
    <source>
        <tissue evidence="2">Whole gametophyte</tissue>
    </source>
</reference>
<evidence type="ECO:0000313" key="2">
    <source>
        <dbReference type="EMBL" id="OAE25957.1"/>
    </source>
</evidence>
<comment type="caution">
    <text evidence="2">The sequence shown here is derived from an EMBL/GenBank/DDBJ whole genome shotgun (WGS) entry which is preliminary data.</text>
</comment>
<dbReference type="EMBL" id="LVLJ01002271">
    <property type="protein sequence ID" value="OAE25957.1"/>
    <property type="molecule type" value="Genomic_DNA"/>
</dbReference>
<gene>
    <name evidence="2" type="ORF">AXG93_1712s1360</name>
</gene>
<keyword evidence="3" id="KW-1185">Reference proteome</keyword>
<organism evidence="2 3">
    <name type="scientific">Marchantia polymorpha subsp. ruderalis</name>
    <dbReference type="NCBI Taxonomy" id="1480154"/>
    <lineage>
        <taxon>Eukaryota</taxon>
        <taxon>Viridiplantae</taxon>
        <taxon>Streptophyta</taxon>
        <taxon>Embryophyta</taxon>
        <taxon>Marchantiophyta</taxon>
        <taxon>Marchantiopsida</taxon>
        <taxon>Marchantiidae</taxon>
        <taxon>Marchantiales</taxon>
        <taxon>Marchantiaceae</taxon>
        <taxon>Marchantia</taxon>
    </lineage>
</organism>
<evidence type="ECO:0000313" key="3">
    <source>
        <dbReference type="Proteomes" id="UP000077202"/>
    </source>
</evidence>
<feature type="region of interest" description="Disordered" evidence="1">
    <location>
        <begin position="121"/>
        <end position="143"/>
    </location>
</feature>
<dbReference type="Proteomes" id="UP000077202">
    <property type="component" value="Unassembled WGS sequence"/>
</dbReference>
<proteinExistence type="predicted"/>
<protein>
    <submittedName>
        <fullName evidence="2">Uncharacterized protein</fullName>
    </submittedName>
</protein>